<comment type="caution">
    <text evidence="1">The sequence shown here is derived from an EMBL/GenBank/DDBJ whole genome shotgun (WGS) entry which is preliminary data.</text>
</comment>
<dbReference type="EMBL" id="JBHTIR010000142">
    <property type="protein sequence ID" value="MFD0850824.1"/>
    <property type="molecule type" value="Genomic_DNA"/>
</dbReference>
<dbReference type="InterPro" id="IPR007795">
    <property type="entry name" value="T7SS_EccB"/>
</dbReference>
<keyword evidence="2" id="KW-1185">Reference proteome</keyword>
<accession>A0ABW3CA74</accession>
<gene>
    <name evidence="1" type="ORF">ACFQ07_01125</name>
</gene>
<evidence type="ECO:0000313" key="2">
    <source>
        <dbReference type="Proteomes" id="UP001597083"/>
    </source>
</evidence>
<protein>
    <submittedName>
        <fullName evidence="1">Type VII secretion protein EccB</fullName>
    </submittedName>
</protein>
<organism evidence="1 2">
    <name type="scientific">Actinomadura adrarensis</name>
    <dbReference type="NCBI Taxonomy" id="1819600"/>
    <lineage>
        <taxon>Bacteria</taxon>
        <taxon>Bacillati</taxon>
        <taxon>Actinomycetota</taxon>
        <taxon>Actinomycetes</taxon>
        <taxon>Streptosporangiales</taxon>
        <taxon>Thermomonosporaceae</taxon>
        <taxon>Actinomadura</taxon>
    </lineage>
</organism>
<evidence type="ECO:0000313" key="1">
    <source>
        <dbReference type="EMBL" id="MFD0850824.1"/>
    </source>
</evidence>
<name>A0ABW3CA74_9ACTN</name>
<dbReference type="Pfam" id="PF05108">
    <property type="entry name" value="T7SS_ESX1_EccB"/>
    <property type="match status" value="1"/>
</dbReference>
<feature type="non-terminal residue" evidence="1">
    <location>
        <position position="1"/>
    </location>
</feature>
<proteinExistence type="predicted"/>
<dbReference type="Proteomes" id="UP001597083">
    <property type="component" value="Unassembled WGS sequence"/>
</dbReference>
<reference evidence="2" key="1">
    <citation type="journal article" date="2019" name="Int. J. Syst. Evol. Microbiol.">
        <title>The Global Catalogue of Microorganisms (GCM) 10K type strain sequencing project: providing services to taxonomists for standard genome sequencing and annotation.</title>
        <authorList>
            <consortium name="The Broad Institute Genomics Platform"/>
            <consortium name="The Broad Institute Genome Sequencing Center for Infectious Disease"/>
            <person name="Wu L."/>
            <person name="Ma J."/>
        </authorList>
    </citation>
    <scope>NUCLEOTIDE SEQUENCE [LARGE SCALE GENOMIC DNA]</scope>
    <source>
        <strain evidence="2">JCM 31696</strain>
    </source>
</reference>
<sequence length="62" mass="6476">ADEVSTYYLVAEGKRFVIKDNETAQSLGYQIPGNAAKVPAGVLDLIAQGPTLDPAAVSNTVQ</sequence>